<dbReference type="NCBIfam" id="NF037982">
    <property type="entry name" value="Nramp_1"/>
    <property type="match status" value="1"/>
</dbReference>
<evidence type="ECO:0000256" key="3">
    <source>
        <dbReference type="ARBA" id="ARBA00022692"/>
    </source>
</evidence>
<gene>
    <name evidence="7" type="ORF">HH308_02195</name>
</gene>
<feature type="transmembrane region" description="Helical" evidence="6">
    <location>
        <begin position="12"/>
        <end position="30"/>
    </location>
</feature>
<dbReference type="Pfam" id="PF01566">
    <property type="entry name" value="Nramp"/>
    <property type="match status" value="1"/>
</dbReference>
<dbReference type="Proteomes" id="UP000550729">
    <property type="component" value="Unassembled WGS sequence"/>
</dbReference>
<accession>A0A848KV09</accession>
<dbReference type="AlphaFoldDB" id="A0A848KV09"/>
<keyword evidence="8" id="KW-1185">Reference proteome</keyword>
<evidence type="ECO:0000256" key="5">
    <source>
        <dbReference type="ARBA" id="ARBA00023136"/>
    </source>
</evidence>
<keyword evidence="3 6" id="KW-0812">Transmembrane</keyword>
<feature type="transmembrane region" description="Helical" evidence="6">
    <location>
        <begin position="192"/>
        <end position="212"/>
    </location>
</feature>
<dbReference type="InterPro" id="IPR001046">
    <property type="entry name" value="NRAMP_fam"/>
</dbReference>
<feature type="transmembrane region" description="Helical" evidence="6">
    <location>
        <begin position="240"/>
        <end position="262"/>
    </location>
</feature>
<feature type="transmembrane region" description="Helical" evidence="6">
    <location>
        <begin position="117"/>
        <end position="140"/>
    </location>
</feature>
<evidence type="ECO:0000256" key="2">
    <source>
        <dbReference type="ARBA" id="ARBA00022448"/>
    </source>
</evidence>
<feature type="transmembrane region" description="Helical" evidence="6">
    <location>
        <begin position="325"/>
        <end position="344"/>
    </location>
</feature>
<organism evidence="7 8">
    <name type="scientific">Gordonia asplenii</name>
    <dbReference type="NCBI Taxonomy" id="2725283"/>
    <lineage>
        <taxon>Bacteria</taxon>
        <taxon>Bacillati</taxon>
        <taxon>Actinomycetota</taxon>
        <taxon>Actinomycetes</taxon>
        <taxon>Mycobacteriales</taxon>
        <taxon>Gordoniaceae</taxon>
        <taxon>Gordonia</taxon>
    </lineage>
</organism>
<evidence type="ECO:0000256" key="4">
    <source>
        <dbReference type="ARBA" id="ARBA00022989"/>
    </source>
</evidence>
<dbReference type="NCBIfam" id="TIGR01197">
    <property type="entry name" value="nramp"/>
    <property type="match status" value="1"/>
</dbReference>
<feature type="transmembrane region" description="Helical" evidence="6">
    <location>
        <begin position="152"/>
        <end position="172"/>
    </location>
</feature>
<dbReference type="GO" id="GO:0015086">
    <property type="term" value="F:cadmium ion transmembrane transporter activity"/>
    <property type="evidence" value="ECO:0007669"/>
    <property type="project" value="TreeGrafter"/>
</dbReference>
<protein>
    <submittedName>
        <fullName evidence="7">Nramp family divalent metal transporter</fullName>
    </submittedName>
</protein>
<feature type="transmembrane region" description="Helical" evidence="6">
    <location>
        <begin position="282"/>
        <end position="304"/>
    </location>
</feature>
<evidence type="ECO:0000256" key="1">
    <source>
        <dbReference type="ARBA" id="ARBA00004141"/>
    </source>
</evidence>
<evidence type="ECO:0000313" key="8">
    <source>
        <dbReference type="Proteomes" id="UP000550729"/>
    </source>
</evidence>
<comment type="subcellular location">
    <subcellularLocation>
        <location evidence="1">Membrane</location>
        <topology evidence="1">Multi-pass membrane protein</topology>
    </subcellularLocation>
</comment>
<dbReference type="PANTHER" id="PTHR11706">
    <property type="entry name" value="SOLUTE CARRIER PROTEIN FAMILY 11 MEMBER"/>
    <property type="match status" value="1"/>
</dbReference>
<comment type="caution">
    <text evidence="7">The sequence shown here is derived from an EMBL/GenBank/DDBJ whole genome shotgun (WGS) entry which is preliminary data.</text>
</comment>
<name>A0A848KV09_9ACTN</name>
<feature type="transmembrane region" description="Helical" evidence="6">
    <location>
        <begin position="384"/>
        <end position="407"/>
    </location>
</feature>
<dbReference type="NCBIfam" id="NF001923">
    <property type="entry name" value="PRK00701.1"/>
    <property type="match status" value="1"/>
</dbReference>
<feature type="transmembrane region" description="Helical" evidence="6">
    <location>
        <begin position="50"/>
        <end position="72"/>
    </location>
</feature>
<keyword evidence="2" id="KW-0813">Transport</keyword>
<proteinExistence type="predicted"/>
<dbReference type="PANTHER" id="PTHR11706:SF33">
    <property type="entry name" value="NATURAL RESISTANCE-ASSOCIATED MACROPHAGE PROTEIN 2"/>
    <property type="match status" value="1"/>
</dbReference>
<evidence type="ECO:0000256" key="6">
    <source>
        <dbReference type="SAM" id="Phobius"/>
    </source>
</evidence>
<reference evidence="7 8" key="1">
    <citation type="submission" date="2020-04" db="EMBL/GenBank/DDBJ databases">
        <title>Gordonia sp. nov. TBRC 11910.</title>
        <authorList>
            <person name="Suriyachadkun C."/>
        </authorList>
    </citation>
    <scope>NUCLEOTIDE SEQUENCE [LARGE SCALE GENOMIC DNA]</scope>
    <source>
        <strain evidence="7 8">TBRC 11910</strain>
    </source>
</reference>
<feature type="transmembrane region" description="Helical" evidence="6">
    <location>
        <begin position="92"/>
        <end position="111"/>
    </location>
</feature>
<feature type="transmembrane region" description="Helical" evidence="6">
    <location>
        <begin position="350"/>
        <end position="372"/>
    </location>
</feature>
<keyword evidence="4 6" id="KW-1133">Transmembrane helix</keyword>
<dbReference type="EMBL" id="JABBNB010000001">
    <property type="protein sequence ID" value="NMO00021.1"/>
    <property type="molecule type" value="Genomic_DNA"/>
</dbReference>
<dbReference type="PRINTS" id="PR00447">
    <property type="entry name" value="NATRESASSCMP"/>
</dbReference>
<keyword evidence="5 6" id="KW-0472">Membrane</keyword>
<sequence>MSVSELQTKGRWRVVVALFGPAFVASVAYIDPGNFATNFAAGSGHGYQLVWVIVMANVMAIVVQYLSSKIGLATGRSLPELCRDHFPRKTNAVLWLQAEVVAMATDLAEFIGAAVGLYLIFGIPLLPAGIITAVVAFAILALEQRGYRKFELAIIAMLAFVGAGFVYVFFAAGHQDYRALIAGLVPDLGGHGAAALTVGIVGATVMPHVVYLHSALQRNRIRADSSADRQVLLRYNKWDCIIGLGLAGVVNLAMLCIAAGLFHSAGMTDVSDLNEVHAQLGAMVGGGAALAFAIALMASGLSSASVGTHAGQIVMAGFMNWRMPLLLRRAITMAPALVILAIGVNPSEALVVSQIVLSFGIPFALVPLLLLTRRRSIMGDMVNRLGTTIAMLVITVVITGLNLYLLYDVGAGFVG</sequence>
<evidence type="ECO:0000313" key="7">
    <source>
        <dbReference type="EMBL" id="NMO00021.1"/>
    </source>
</evidence>
<dbReference type="GO" id="GO:0005886">
    <property type="term" value="C:plasma membrane"/>
    <property type="evidence" value="ECO:0007669"/>
    <property type="project" value="TreeGrafter"/>
</dbReference>
<dbReference type="GO" id="GO:0005384">
    <property type="term" value="F:manganese ion transmembrane transporter activity"/>
    <property type="evidence" value="ECO:0007669"/>
    <property type="project" value="TreeGrafter"/>
</dbReference>
<dbReference type="GO" id="GO:0034755">
    <property type="term" value="P:iron ion transmembrane transport"/>
    <property type="evidence" value="ECO:0007669"/>
    <property type="project" value="TreeGrafter"/>
</dbReference>